<sequence length="138" mass="15784">MNKQKKAAPKDSLNNINTRTSQSQSNQTKPPFKVELALYAILHKGAQGITQPEAFNVYRESCLHTTISSLKNERGIGFVSEPDFETVVHFYQKPFNRYWLATDEDRVMALKLLNAYRSNRGLPKINFEAWHKPDSKAA</sequence>
<feature type="region of interest" description="Disordered" evidence="1">
    <location>
        <begin position="1"/>
        <end position="28"/>
    </location>
</feature>
<dbReference type="eggNOG" id="ENOG502ZV4X">
    <property type="taxonomic scope" value="Bacteria"/>
</dbReference>
<evidence type="ECO:0000256" key="1">
    <source>
        <dbReference type="SAM" id="MobiDB-lite"/>
    </source>
</evidence>
<dbReference type="AlphaFoldDB" id="A0A075P6W9"/>
<dbReference type="RefSeq" id="WP_044057182.1">
    <property type="nucleotide sequence ID" value="NZ_CBCSKJ010000001.1"/>
</dbReference>
<protein>
    <submittedName>
        <fullName evidence="2">Uncharacterized protein</fullName>
    </submittedName>
</protein>
<gene>
    <name evidence="2" type="ORF">EP13_10310</name>
</gene>
<name>A0A075P6W9_9ALTE</name>
<evidence type="ECO:0000313" key="3">
    <source>
        <dbReference type="Proteomes" id="UP000056090"/>
    </source>
</evidence>
<accession>A0A075P6W9</accession>
<dbReference type="KEGG" id="aal:EP13_10310"/>
<evidence type="ECO:0000313" key="2">
    <source>
        <dbReference type="EMBL" id="AIF99042.1"/>
    </source>
</evidence>
<dbReference type="EMBL" id="CP008849">
    <property type="protein sequence ID" value="AIF99042.1"/>
    <property type="molecule type" value="Genomic_DNA"/>
</dbReference>
<reference evidence="2 3" key="1">
    <citation type="submission" date="2014-06" db="EMBL/GenBank/DDBJ databases">
        <title>Genomes of Alteromonas australica, a world apart.</title>
        <authorList>
            <person name="Gonzaga A."/>
            <person name="Lopez-Perez M."/>
            <person name="Rodriguez-Valera F."/>
        </authorList>
    </citation>
    <scope>NUCLEOTIDE SEQUENCE [LARGE SCALE GENOMIC DNA]</scope>
    <source>
        <strain evidence="2 3">H 17</strain>
    </source>
</reference>
<feature type="compositionally biased region" description="Polar residues" evidence="1">
    <location>
        <begin position="12"/>
        <end position="28"/>
    </location>
</feature>
<organism evidence="2 3">
    <name type="scientific">Alteromonas australica</name>
    <dbReference type="NCBI Taxonomy" id="589873"/>
    <lineage>
        <taxon>Bacteria</taxon>
        <taxon>Pseudomonadati</taxon>
        <taxon>Pseudomonadota</taxon>
        <taxon>Gammaproteobacteria</taxon>
        <taxon>Alteromonadales</taxon>
        <taxon>Alteromonadaceae</taxon>
        <taxon>Alteromonas/Salinimonas group</taxon>
        <taxon>Alteromonas</taxon>
    </lineage>
</organism>
<dbReference type="Proteomes" id="UP000056090">
    <property type="component" value="Chromosome"/>
</dbReference>
<keyword evidence="3" id="KW-1185">Reference proteome</keyword>
<proteinExistence type="predicted"/>
<dbReference type="GeneID" id="78255297"/>